<dbReference type="InterPro" id="IPR013362">
    <property type="entry name" value="Pilus_4_PilV"/>
</dbReference>
<keyword evidence="3" id="KW-1185">Reference proteome</keyword>
<evidence type="ECO:0000313" key="2">
    <source>
        <dbReference type="EMBL" id="MET1488271.1"/>
    </source>
</evidence>
<evidence type="ECO:0000313" key="3">
    <source>
        <dbReference type="Proteomes" id="UP001548590"/>
    </source>
</evidence>
<gene>
    <name evidence="2" type="primary">pilV</name>
    <name evidence="2" type="ORF">ABVT11_00420</name>
</gene>
<protein>
    <submittedName>
        <fullName evidence="2">Type IV pilus modification protein PilV</fullName>
    </submittedName>
</protein>
<dbReference type="NCBIfam" id="TIGR02523">
    <property type="entry name" value="type_IV_pilV"/>
    <property type="match status" value="1"/>
</dbReference>
<keyword evidence="1" id="KW-0812">Transmembrane</keyword>
<dbReference type="Proteomes" id="UP001548590">
    <property type="component" value="Unassembled WGS sequence"/>
</dbReference>
<keyword evidence="1" id="KW-0472">Membrane</keyword>
<reference evidence="2 3" key="1">
    <citation type="submission" date="2024-07" db="EMBL/GenBank/DDBJ databases">
        <title>Uliginosibacterium paludis KCTC:42655.</title>
        <authorList>
            <person name="Kim M.K."/>
        </authorList>
    </citation>
    <scope>NUCLEOTIDE SEQUENCE [LARGE SCALE GENOMIC DNA]</scope>
    <source>
        <strain evidence="2 3">KCTC 42655</strain>
    </source>
</reference>
<comment type="caution">
    <text evidence="2">The sequence shown here is derived from an EMBL/GenBank/DDBJ whole genome shotgun (WGS) entry which is preliminary data.</text>
</comment>
<name>A0ABV2CK39_9RHOO</name>
<dbReference type="Pfam" id="PF07963">
    <property type="entry name" value="N_methyl"/>
    <property type="match status" value="1"/>
</dbReference>
<sequence length="173" mass="18443">MRGLIGTRKNNKLQCNRKSNNTKDFCMLATTKPRLQRQIGFSLVEVLVAIVVMSLGALGFAALQITGLSSNKSAFDRSQASILAYDIVDAMRSNRTAALKGGYDRTLTAAPPTGTTIAETDVSTWLSNLESRLPSGSGAISVTSSTGEVSITVSWDDSKGAQSARNLKINSRL</sequence>
<evidence type="ECO:0000256" key="1">
    <source>
        <dbReference type="SAM" id="Phobius"/>
    </source>
</evidence>
<feature type="transmembrane region" description="Helical" evidence="1">
    <location>
        <begin position="41"/>
        <end position="63"/>
    </location>
</feature>
<dbReference type="NCBIfam" id="TIGR02532">
    <property type="entry name" value="IV_pilin_GFxxxE"/>
    <property type="match status" value="1"/>
</dbReference>
<accession>A0ABV2CK39</accession>
<organism evidence="2 3">
    <name type="scientific">Uliginosibacterium paludis</name>
    <dbReference type="NCBI Taxonomy" id="1615952"/>
    <lineage>
        <taxon>Bacteria</taxon>
        <taxon>Pseudomonadati</taxon>
        <taxon>Pseudomonadota</taxon>
        <taxon>Betaproteobacteria</taxon>
        <taxon>Rhodocyclales</taxon>
        <taxon>Zoogloeaceae</taxon>
        <taxon>Uliginosibacterium</taxon>
    </lineage>
</organism>
<dbReference type="EMBL" id="JBEWLZ010000001">
    <property type="protein sequence ID" value="MET1488271.1"/>
    <property type="molecule type" value="Genomic_DNA"/>
</dbReference>
<keyword evidence="1" id="KW-1133">Transmembrane helix</keyword>
<dbReference type="InterPro" id="IPR012902">
    <property type="entry name" value="N_methyl_site"/>
</dbReference>
<dbReference type="RefSeq" id="WP_345926236.1">
    <property type="nucleotide sequence ID" value="NZ_JBDIVF010000003.1"/>
</dbReference>
<proteinExistence type="predicted"/>